<dbReference type="EMBL" id="AXCR01000010">
    <property type="protein sequence ID" value="KJR83582.1"/>
    <property type="molecule type" value="Genomic_DNA"/>
</dbReference>
<name>A0A0F2M1J1_SPOSC</name>
<dbReference type="GeneID" id="27666669"/>
<keyword evidence="2" id="KW-0812">Transmembrane</keyword>
<feature type="transmembrane region" description="Helical" evidence="2">
    <location>
        <begin position="79"/>
        <end position="102"/>
    </location>
</feature>
<reference evidence="3 4" key="2">
    <citation type="journal article" date="2015" name="Eukaryot. Cell">
        <title>Asexual propagation of a virulent clone complex in a human and feline outbreak of sporotrichosis.</title>
        <authorList>
            <person name="Teixeira Mde M."/>
            <person name="Rodrigues A.M."/>
            <person name="Tsui C.K."/>
            <person name="de Almeida L.G."/>
            <person name="Van Diepeningen A.D."/>
            <person name="van den Ende B.G."/>
            <person name="Fernandes G.F."/>
            <person name="Kano R."/>
            <person name="Hamelin R.C."/>
            <person name="Lopes-Bezerra L.M."/>
            <person name="Vasconcelos A.T."/>
            <person name="de Hoog S."/>
            <person name="de Camargo Z.P."/>
            <person name="Felipe M.S."/>
        </authorList>
    </citation>
    <scope>NUCLEOTIDE SEQUENCE [LARGE SCALE GENOMIC DNA]</scope>
    <source>
        <strain evidence="3 4">1099-18</strain>
    </source>
</reference>
<dbReference type="VEuPathDB" id="FungiDB:SPSK_04591"/>
<dbReference type="KEGG" id="ssck:SPSK_04591"/>
<organism evidence="3 4">
    <name type="scientific">Sporothrix schenckii 1099-18</name>
    <dbReference type="NCBI Taxonomy" id="1397361"/>
    <lineage>
        <taxon>Eukaryota</taxon>
        <taxon>Fungi</taxon>
        <taxon>Dikarya</taxon>
        <taxon>Ascomycota</taxon>
        <taxon>Pezizomycotina</taxon>
        <taxon>Sordariomycetes</taxon>
        <taxon>Sordariomycetidae</taxon>
        <taxon>Ophiostomatales</taxon>
        <taxon>Ophiostomataceae</taxon>
        <taxon>Sporothrix</taxon>
    </lineage>
</organism>
<keyword evidence="2" id="KW-0472">Membrane</keyword>
<proteinExistence type="predicted"/>
<feature type="region of interest" description="Disordered" evidence="1">
    <location>
        <begin position="1"/>
        <end position="30"/>
    </location>
</feature>
<evidence type="ECO:0000256" key="1">
    <source>
        <dbReference type="SAM" id="MobiDB-lite"/>
    </source>
</evidence>
<comment type="caution">
    <text evidence="3">The sequence shown here is derived from an EMBL/GenBank/DDBJ whole genome shotgun (WGS) entry which is preliminary data.</text>
</comment>
<dbReference type="RefSeq" id="XP_016586258.1">
    <property type="nucleotide sequence ID" value="XM_016731392.1"/>
</dbReference>
<evidence type="ECO:0000256" key="2">
    <source>
        <dbReference type="SAM" id="Phobius"/>
    </source>
</evidence>
<dbReference type="Proteomes" id="UP000033710">
    <property type="component" value="Unassembled WGS sequence"/>
</dbReference>
<protein>
    <submittedName>
        <fullName evidence="3">Uncharacterized protein</fullName>
    </submittedName>
</protein>
<sequence>MPSQGSGAVHAAKSSMEKRTSTPFSKRDSGSALSSQYCRAAVEADVSPSWSCSAAAPSSATGSSLAASLAVATALPLPLAVALPLIFFAGGACAGAGVDAAFRFVDGPGVTSASAAVFPVGALFAGGVGFVGFVSDSSIGAALREDRLAGVLGSALAVAAVLFRLGGMVGVRGGIECGGFFHSCLDR</sequence>
<feature type="transmembrane region" description="Helical" evidence="2">
    <location>
        <begin position="114"/>
        <end position="135"/>
    </location>
</feature>
<feature type="transmembrane region" description="Helical" evidence="2">
    <location>
        <begin position="147"/>
        <end position="165"/>
    </location>
</feature>
<evidence type="ECO:0000313" key="4">
    <source>
        <dbReference type="Proteomes" id="UP000033710"/>
    </source>
</evidence>
<dbReference type="AlphaFoldDB" id="A0A0F2M1J1"/>
<feature type="compositionally biased region" description="Basic and acidic residues" evidence="1">
    <location>
        <begin position="15"/>
        <end position="29"/>
    </location>
</feature>
<reference evidence="3 4" key="1">
    <citation type="journal article" date="2014" name="BMC Genomics">
        <title>Comparative genomics of the major fungal agents of human and animal Sporotrichosis: Sporothrix schenckii and Sporothrix brasiliensis.</title>
        <authorList>
            <person name="Teixeira M.M."/>
            <person name="de Almeida L.G."/>
            <person name="Kubitschek-Barreira P."/>
            <person name="Alves F.L."/>
            <person name="Kioshima E.S."/>
            <person name="Abadio A.K."/>
            <person name="Fernandes L."/>
            <person name="Derengowski L.S."/>
            <person name="Ferreira K.S."/>
            <person name="Souza R.C."/>
            <person name="Ruiz J.C."/>
            <person name="de Andrade N.C."/>
            <person name="Paes H.C."/>
            <person name="Nicola A.M."/>
            <person name="Albuquerque P."/>
            <person name="Gerber A.L."/>
            <person name="Martins V.P."/>
            <person name="Peconick L.D."/>
            <person name="Neto A.V."/>
            <person name="Chaucanez C.B."/>
            <person name="Silva P.A."/>
            <person name="Cunha O.L."/>
            <person name="de Oliveira F.F."/>
            <person name="dos Santos T.C."/>
            <person name="Barros A.L."/>
            <person name="Soares M.A."/>
            <person name="de Oliveira L.M."/>
            <person name="Marini M.M."/>
            <person name="Villalobos-Duno H."/>
            <person name="Cunha M.M."/>
            <person name="de Hoog S."/>
            <person name="da Silveira J.F."/>
            <person name="Henrissat B."/>
            <person name="Nino-Vega G.A."/>
            <person name="Cisalpino P.S."/>
            <person name="Mora-Montes H.M."/>
            <person name="Almeida S.R."/>
            <person name="Stajich J.E."/>
            <person name="Lopes-Bezerra L.M."/>
            <person name="Vasconcelos A.T."/>
            <person name="Felipe M.S."/>
        </authorList>
    </citation>
    <scope>NUCLEOTIDE SEQUENCE [LARGE SCALE GENOMIC DNA]</scope>
    <source>
        <strain evidence="3 4">1099-18</strain>
    </source>
</reference>
<gene>
    <name evidence="3" type="ORF">SPSK_04591</name>
</gene>
<accession>A0A0F2M1J1</accession>
<evidence type="ECO:0000313" key="3">
    <source>
        <dbReference type="EMBL" id="KJR83582.1"/>
    </source>
</evidence>
<keyword evidence="2" id="KW-1133">Transmembrane helix</keyword>